<name>A0ABV2ASQ4_9EUKA</name>
<sequence>MINYWLNTSYDIRIPNEEKIDISDLISKLPDGDMELANNHAVDLWIILYKRYSKYVNPQ</sequence>
<proteinExistence type="predicted"/>
<organism evidence="1 2">
    <name type="scientific">Bonamia ostreae</name>
    <dbReference type="NCBI Taxonomy" id="126728"/>
    <lineage>
        <taxon>Eukaryota</taxon>
        <taxon>Sar</taxon>
        <taxon>Rhizaria</taxon>
        <taxon>Endomyxa</taxon>
        <taxon>Ascetosporea</taxon>
        <taxon>Haplosporida</taxon>
        <taxon>Bonamia</taxon>
    </lineage>
</organism>
<evidence type="ECO:0000313" key="1">
    <source>
        <dbReference type="EMBL" id="MES1922599.1"/>
    </source>
</evidence>
<keyword evidence="2" id="KW-1185">Reference proteome</keyword>
<comment type="caution">
    <text evidence="1">The sequence shown here is derived from an EMBL/GenBank/DDBJ whole genome shotgun (WGS) entry which is preliminary data.</text>
</comment>
<gene>
    <name evidence="1" type="ORF">MHBO_004115</name>
</gene>
<accession>A0ABV2ASQ4</accession>
<reference evidence="1 2" key="1">
    <citation type="journal article" date="2024" name="BMC Biol.">
        <title>Comparative genomics of Ascetosporea gives new insight into the evolutionary basis for animal parasitism in Rhizaria.</title>
        <authorList>
            <person name="Hiltunen Thoren M."/>
            <person name="Onut-Brannstrom I."/>
            <person name="Alfjorden A."/>
            <person name="Peckova H."/>
            <person name="Swords F."/>
            <person name="Hooper C."/>
            <person name="Holzer A.S."/>
            <person name="Bass D."/>
            <person name="Burki F."/>
        </authorList>
    </citation>
    <scope>NUCLEOTIDE SEQUENCE [LARGE SCALE GENOMIC DNA]</scope>
    <source>
        <strain evidence="1">20-A016</strain>
    </source>
</reference>
<dbReference type="Proteomes" id="UP001439008">
    <property type="component" value="Unassembled WGS sequence"/>
</dbReference>
<protein>
    <submittedName>
        <fullName evidence="1">Uncharacterized protein</fullName>
    </submittedName>
</protein>
<dbReference type="EMBL" id="JBDODL010003175">
    <property type="protein sequence ID" value="MES1922599.1"/>
    <property type="molecule type" value="Genomic_DNA"/>
</dbReference>
<evidence type="ECO:0000313" key="2">
    <source>
        <dbReference type="Proteomes" id="UP001439008"/>
    </source>
</evidence>